<proteinExistence type="predicted"/>
<dbReference type="RefSeq" id="WP_167749177.1">
    <property type="nucleotide sequence ID" value="NZ_CP039734.2"/>
</dbReference>
<evidence type="ECO:0000313" key="4">
    <source>
        <dbReference type="Proteomes" id="UP000502831"/>
    </source>
</evidence>
<dbReference type="AlphaFoldDB" id="A0AA92FEZ9"/>
<name>A0AA92FEZ9_9BACT</name>
<dbReference type="EMBL" id="CP039734">
    <property type="protein sequence ID" value="QIR75045.1"/>
    <property type="molecule type" value="Genomic_DNA"/>
</dbReference>
<evidence type="ECO:0000259" key="2">
    <source>
        <dbReference type="Pfam" id="PF21862"/>
    </source>
</evidence>
<protein>
    <recommendedName>
        <fullName evidence="2">Campylobacter invasion antigen D C-terminal domain-containing protein</fullName>
    </recommendedName>
</protein>
<feature type="domain" description="Campylobacter invasion antigen D C-terminal" evidence="2">
    <location>
        <begin position="75"/>
        <end position="127"/>
    </location>
</feature>
<accession>A0AA92FEZ9</accession>
<organism evidence="3 4">
    <name type="scientific">Sulfurospirillum diekertiae</name>
    <dbReference type="NCBI Taxonomy" id="1854492"/>
    <lineage>
        <taxon>Bacteria</taxon>
        <taxon>Pseudomonadati</taxon>
        <taxon>Campylobacterota</taxon>
        <taxon>Epsilonproteobacteria</taxon>
        <taxon>Campylobacterales</taxon>
        <taxon>Sulfurospirillaceae</taxon>
        <taxon>Sulfurospirillum</taxon>
    </lineage>
</organism>
<dbReference type="InterPro" id="IPR054057">
    <property type="entry name" value="CiaD_C"/>
</dbReference>
<sequence length="133" mass="15717">MELKDMILSTLKELEEVVPKEEQQQTLQPPRIREPEPETETVSFEPEPLLELNEEINMIKAYGMPQESEEESCHESQKQFYMNLRERILVLFEGFQSPNNRNIEAKIDLTLNFLEYLLATIDEQLEQMEATKK</sequence>
<evidence type="ECO:0000313" key="3">
    <source>
        <dbReference type="EMBL" id="QIR75045.1"/>
    </source>
</evidence>
<feature type="region of interest" description="Disordered" evidence="1">
    <location>
        <begin position="15"/>
        <end position="44"/>
    </location>
</feature>
<evidence type="ECO:0000256" key="1">
    <source>
        <dbReference type="SAM" id="MobiDB-lite"/>
    </source>
</evidence>
<gene>
    <name evidence="3" type="ORF">FA584_01970</name>
</gene>
<reference evidence="3 4" key="1">
    <citation type="journal article" date="2017" name="Environ. Sci. Technol.">
        <title>Organohalide Respiration with Chlorinated Ethenes under Low pH Conditions.</title>
        <authorList>
            <person name="Yang Y."/>
            <person name="Capiro N.L."/>
            <person name="Marcet T.F."/>
            <person name="Yan J."/>
            <person name="Pennell K.D."/>
            <person name="Loffler F.E."/>
        </authorList>
    </citation>
    <scope>NUCLEOTIDE SEQUENCE [LARGE SCALE GENOMIC DNA]</scope>
    <source>
        <strain evidence="3 4">ACSDCE</strain>
    </source>
</reference>
<dbReference type="Pfam" id="PF21862">
    <property type="entry name" value="CiaD"/>
    <property type="match status" value="1"/>
</dbReference>
<dbReference type="Proteomes" id="UP000502831">
    <property type="component" value="Chromosome"/>
</dbReference>